<dbReference type="SUPFAM" id="SSF54518">
    <property type="entry name" value="Tubby C-terminal domain-like"/>
    <property type="match status" value="1"/>
</dbReference>
<comment type="similarity">
    <text evidence="1">Belongs to the TUB family.</text>
</comment>
<dbReference type="Gene3D" id="3.20.90.10">
    <property type="entry name" value="Tubby Protein, Chain A"/>
    <property type="match status" value="1"/>
</dbReference>
<comment type="caution">
    <text evidence="3">The sequence shown here is derived from an EMBL/GenBank/DDBJ whole genome shotgun (WGS) entry which is preliminary data.</text>
</comment>
<proteinExistence type="inferred from homology"/>
<dbReference type="PANTHER" id="PTHR16517:SF7">
    <property type="entry name" value="PROTEIN KING TUBBY"/>
    <property type="match status" value="1"/>
</dbReference>
<accession>A0ABP9YWE1</accession>
<feature type="domain" description="Tubby C-terminal" evidence="2">
    <location>
        <begin position="3"/>
        <end position="111"/>
    </location>
</feature>
<name>A0ABP9YWE1_9FUNG</name>
<keyword evidence="4" id="KW-1185">Reference proteome</keyword>
<dbReference type="Pfam" id="PF01167">
    <property type="entry name" value="Tub"/>
    <property type="match status" value="2"/>
</dbReference>
<sequence length="156" mass="18123">MSKSNTGCYTITSIYRESQTAPEGYVELGKVRSNFLVTTFVVYSYGRNSLKREMAIKKKVLPIREELGCYETIQIFLGFKGPRKMTTLMHILTRDGKRSKYRPANESEMLLKTQSFVLNFYRRVAQASVNNFQIDNDLDFIVMQFGRVERDPFTTD</sequence>
<dbReference type="InterPro" id="IPR000007">
    <property type="entry name" value="Tubby_C"/>
</dbReference>
<protein>
    <recommendedName>
        <fullName evidence="2">Tubby C-terminal domain-containing protein</fullName>
    </recommendedName>
</protein>
<evidence type="ECO:0000259" key="2">
    <source>
        <dbReference type="Pfam" id="PF01167"/>
    </source>
</evidence>
<organism evidence="3 4">
    <name type="scientific">Mucor flavus</name>
    <dbReference type="NCBI Taxonomy" id="439312"/>
    <lineage>
        <taxon>Eukaryota</taxon>
        <taxon>Fungi</taxon>
        <taxon>Fungi incertae sedis</taxon>
        <taxon>Mucoromycota</taxon>
        <taxon>Mucoromycotina</taxon>
        <taxon>Mucoromycetes</taxon>
        <taxon>Mucorales</taxon>
        <taxon>Mucorineae</taxon>
        <taxon>Mucoraceae</taxon>
        <taxon>Mucor</taxon>
    </lineage>
</organism>
<feature type="domain" description="Tubby C-terminal" evidence="2">
    <location>
        <begin position="112"/>
        <end position="156"/>
    </location>
</feature>
<dbReference type="InterPro" id="IPR025659">
    <property type="entry name" value="Tubby-like_C"/>
</dbReference>
<gene>
    <name evidence="3" type="ORF">MFLAVUS_004617</name>
</gene>
<evidence type="ECO:0000313" key="4">
    <source>
        <dbReference type="Proteomes" id="UP001473302"/>
    </source>
</evidence>
<dbReference type="PANTHER" id="PTHR16517">
    <property type="entry name" value="TUBBY-RELATED"/>
    <property type="match status" value="1"/>
</dbReference>
<dbReference type="PRINTS" id="PR01573">
    <property type="entry name" value="SUPERTUBBY"/>
</dbReference>
<dbReference type="EMBL" id="BAABUK010000009">
    <property type="protein sequence ID" value="GAA5811186.1"/>
    <property type="molecule type" value="Genomic_DNA"/>
</dbReference>
<reference evidence="3 4" key="1">
    <citation type="submission" date="2024-04" db="EMBL/GenBank/DDBJ databases">
        <title>genome sequences of Mucor flavus KT1a and Helicostylum pulchrum KT1b strains isolated from the surface of a dry-aged beef.</title>
        <authorList>
            <person name="Toyotome T."/>
            <person name="Hosono M."/>
            <person name="Torimaru M."/>
            <person name="Fukuda K."/>
            <person name="Mikami N."/>
        </authorList>
    </citation>
    <scope>NUCLEOTIDE SEQUENCE [LARGE SCALE GENOMIC DNA]</scope>
    <source>
        <strain evidence="3 4">KT1a</strain>
    </source>
</reference>
<evidence type="ECO:0000256" key="1">
    <source>
        <dbReference type="ARBA" id="ARBA00007129"/>
    </source>
</evidence>
<dbReference type="Proteomes" id="UP001473302">
    <property type="component" value="Unassembled WGS sequence"/>
</dbReference>
<evidence type="ECO:0000313" key="3">
    <source>
        <dbReference type="EMBL" id="GAA5811186.1"/>
    </source>
</evidence>